<accession>A0A8S1CME2</accession>
<keyword evidence="2" id="KW-0408">Iron</keyword>
<keyword evidence="2" id="KW-0479">Metal-binding</keyword>
<dbReference type="GO" id="GO:0006979">
    <property type="term" value="P:response to oxidative stress"/>
    <property type="evidence" value="ECO:0007669"/>
    <property type="project" value="InterPro"/>
</dbReference>
<proteinExistence type="predicted"/>
<evidence type="ECO:0000256" key="3">
    <source>
        <dbReference type="SAM" id="SignalP"/>
    </source>
</evidence>
<dbReference type="GO" id="GO:0046872">
    <property type="term" value="F:metal ion binding"/>
    <property type="evidence" value="ECO:0007669"/>
    <property type="project" value="UniProtKB-KW"/>
</dbReference>
<keyword evidence="2" id="KW-0349">Heme</keyword>
<gene>
    <name evidence="4" type="ORF">CLODIP_2_CD04438</name>
</gene>
<dbReference type="EMBL" id="CADEPI010000054">
    <property type="protein sequence ID" value="CAB3370663.1"/>
    <property type="molecule type" value="Genomic_DNA"/>
</dbReference>
<dbReference type="GO" id="GO:0020037">
    <property type="term" value="F:heme binding"/>
    <property type="evidence" value="ECO:0007669"/>
    <property type="project" value="InterPro"/>
</dbReference>
<keyword evidence="3" id="KW-0732">Signal</keyword>
<keyword evidence="1" id="KW-0560">Oxidoreductase</keyword>
<dbReference type="FunFam" id="1.10.640.10:FF:000006">
    <property type="entry name" value="Double oxidase: two peroxidase domains"/>
    <property type="match status" value="1"/>
</dbReference>
<dbReference type="AlphaFoldDB" id="A0A8S1CME2"/>
<dbReference type="InterPro" id="IPR037120">
    <property type="entry name" value="Haem_peroxidase_sf_animal"/>
</dbReference>
<dbReference type="PANTHER" id="PTHR11475">
    <property type="entry name" value="OXIDASE/PEROXIDASE"/>
    <property type="match status" value="1"/>
</dbReference>
<reference evidence="4 5" key="1">
    <citation type="submission" date="2020-04" db="EMBL/GenBank/DDBJ databases">
        <authorList>
            <person name="Alioto T."/>
            <person name="Alioto T."/>
            <person name="Gomez Garrido J."/>
        </authorList>
    </citation>
    <scope>NUCLEOTIDE SEQUENCE [LARGE SCALE GENOMIC DNA]</scope>
</reference>
<evidence type="ECO:0000256" key="1">
    <source>
        <dbReference type="ARBA" id="ARBA00022559"/>
    </source>
</evidence>
<comment type="caution">
    <text evidence="4">The sequence shown here is derived from an EMBL/GenBank/DDBJ whole genome shotgun (WGS) entry which is preliminary data.</text>
</comment>
<sequence>MYRASHILGLVSICLFAQAQFTQIPDLTAPEDRRPPPWEPPGRMLFTKDQVMRAVERAKEKIKARREEEFLMWSKNGGVDPRSPQGTAAAFNKPTLDALELANVSHVYEMASEELFRVQSNRIRRQLAGDLIDFGPNSIFDDNTLSGGFTPNSGPSLSGPSNSEFQEVIAPPASLQRCGLTEPGPSGCDPTSPFRTFSGVCNNLRRPNMGRSLTPFARMLPAIYENGVSHPRTTGVSGKPLPSPRTVSTSVHTDVSHLHARYSLMLMQYAQFLDHDISFTPVHRGFFVSIPDCRDCDSARQVHPECMPIPVPPGDPYHPPLNNTNGRPKCFSFMRSLPGQLTIGPREQVNQNSAFLDASHVYGEHICRITSLRGSGGRMNTTILPPLAPNAPVRELLPQVGTNPECRSQNGLCFAAGDGRASEQPGLTIMHTMFMREHNRLADALHLINPRWSEETVFHHARRIVAAQTQHITFSEFLPRVLGPEAIRKYNLGLQSDGYYNGYDSTCNPSVFNEFATAAFRFGHSLLRPHLPRAGARWEPLTPPLLLRDAFFDPSMLLAPRMFDELTRGLLAAPMEDMDRFITGEVTNHLFEVRRSPHSGMDLAALNIQRGRDHALQPYNEYRARCGLPKAVVWEDFSREMPTEAIERLRNVYENVDDVELFPGGLSETALPGGLVGPTFACIIGRQFRQLRDCDRFWYETGSQVERFSPAQLAELRKASLSKVLCHNMDAPIDIQPIAFDQPNGST</sequence>
<dbReference type="SUPFAM" id="SSF48113">
    <property type="entry name" value="Heme-dependent peroxidases"/>
    <property type="match status" value="1"/>
</dbReference>
<dbReference type="InterPro" id="IPR010255">
    <property type="entry name" value="Haem_peroxidase_sf"/>
</dbReference>
<dbReference type="Gene3D" id="1.10.640.10">
    <property type="entry name" value="Haem peroxidase domain superfamily, animal type"/>
    <property type="match status" value="1"/>
</dbReference>
<evidence type="ECO:0000313" key="4">
    <source>
        <dbReference type="EMBL" id="CAB3370663.1"/>
    </source>
</evidence>
<evidence type="ECO:0000256" key="2">
    <source>
        <dbReference type="PIRSR" id="PIRSR619791-2"/>
    </source>
</evidence>
<evidence type="ECO:0000313" key="5">
    <source>
        <dbReference type="Proteomes" id="UP000494165"/>
    </source>
</evidence>
<protein>
    <submittedName>
        <fullName evidence="4">Uncharacterized protein</fullName>
    </submittedName>
</protein>
<dbReference type="Proteomes" id="UP000494165">
    <property type="component" value="Unassembled WGS sequence"/>
</dbReference>
<dbReference type="PANTHER" id="PTHR11475:SF134">
    <property type="entry name" value="LD42267P"/>
    <property type="match status" value="1"/>
</dbReference>
<dbReference type="InterPro" id="IPR019791">
    <property type="entry name" value="Haem_peroxidase_animal"/>
</dbReference>
<dbReference type="CDD" id="cd09823">
    <property type="entry name" value="peroxinectin_like"/>
    <property type="match status" value="1"/>
</dbReference>
<dbReference type="PROSITE" id="PS50292">
    <property type="entry name" value="PEROXIDASE_3"/>
    <property type="match status" value="1"/>
</dbReference>
<dbReference type="Pfam" id="PF03098">
    <property type="entry name" value="An_peroxidase"/>
    <property type="match status" value="1"/>
</dbReference>
<feature type="binding site" description="axial binding residue" evidence="2">
    <location>
        <position position="524"/>
    </location>
    <ligand>
        <name>heme b</name>
        <dbReference type="ChEBI" id="CHEBI:60344"/>
    </ligand>
    <ligandPart>
        <name>Fe</name>
        <dbReference type="ChEBI" id="CHEBI:18248"/>
    </ligandPart>
</feature>
<dbReference type="GO" id="GO:0004601">
    <property type="term" value="F:peroxidase activity"/>
    <property type="evidence" value="ECO:0007669"/>
    <property type="project" value="UniProtKB-KW"/>
</dbReference>
<dbReference type="OrthoDB" id="823504at2759"/>
<feature type="signal peptide" evidence="3">
    <location>
        <begin position="1"/>
        <end position="19"/>
    </location>
</feature>
<dbReference type="PRINTS" id="PR00457">
    <property type="entry name" value="ANPEROXIDASE"/>
</dbReference>
<organism evidence="4 5">
    <name type="scientific">Cloeon dipterum</name>
    <dbReference type="NCBI Taxonomy" id="197152"/>
    <lineage>
        <taxon>Eukaryota</taxon>
        <taxon>Metazoa</taxon>
        <taxon>Ecdysozoa</taxon>
        <taxon>Arthropoda</taxon>
        <taxon>Hexapoda</taxon>
        <taxon>Insecta</taxon>
        <taxon>Pterygota</taxon>
        <taxon>Palaeoptera</taxon>
        <taxon>Ephemeroptera</taxon>
        <taxon>Pisciforma</taxon>
        <taxon>Baetidae</taxon>
        <taxon>Cloeon</taxon>
    </lineage>
</organism>
<keyword evidence="5" id="KW-1185">Reference proteome</keyword>
<name>A0A8S1CME2_9INSE</name>
<keyword evidence="1" id="KW-0575">Peroxidase</keyword>
<feature type="chain" id="PRO_5035927415" evidence="3">
    <location>
        <begin position="20"/>
        <end position="747"/>
    </location>
</feature>